<proteinExistence type="predicted"/>
<comment type="caution">
    <text evidence="1">The sequence shown here is derived from an EMBL/GenBank/DDBJ whole genome shotgun (WGS) entry which is preliminary data.</text>
</comment>
<protein>
    <submittedName>
        <fullName evidence="1">Acyl-CoA thioesterase</fullName>
    </submittedName>
</protein>
<dbReference type="InterPro" id="IPR050563">
    <property type="entry name" value="4-hydroxybenzoyl-CoA_TE"/>
</dbReference>
<dbReference type="Pfam" id="PF13279">
    <property type="entry name" value="4HBT_2"/>
    <property type="match status" value="1"/>
</dbReference>
<dbReference type="CDD" id="cd00586">
    <property type="entry name" value="4HBT"/>
    <property type="match status" value="1"/>
</dbReference>
<sequence>MHVHRVHVGFGDCDPAGIVYFPRFFHFFHEAMETWFDEVLELPYAEMIRGRGLGFPAVHTEADFAIPCAFGDEIAVEQRVVGLGRTSIRFAYRVRTFGDSDAPVRLTGATVSVVMDLDPQRPTFRRPVELPADLRARIEPLVVPPG</sequence>
<dbReference type="PANTHER" id="PTHR31793:SF24">
    <property type="entry name" value="LONG-CHAIN ACYL-COA THIOESTERASE FADM"/>
    <property type="match status" value="1"/>
</dbReference>
<reference evidence="1" key="1">
    <citation type="submission" date="2021-08" db="EMBL/GenBank/DDBJ databases">
        <authorList>
            <person name="Stevens D.C."/>
        </authorList>
    </citation>
    <scope>NUCLEOTIDE SEQUENCE</scope>
    <source>
        <strain evidence="1">DSM 53165</strain>
    </source>
</reference>
<keyword evidence="2" id="KW-1185">Reference proteome</keyword>
<dbReference type="RefSeq" id="WP_224196848.1">
    <property type="nucleotide sequence ID" value="NZ_JAIRAU010000056.1"/>
</dbReference>
<evidence type="ECO:0000313" key="1">
    <source>
        <dbReference type="EMBL" id="MBZ5715106.1"/>
    </source>
</evidence>
<dbReference type="PANTHER" id="PTHR31793">
    <property type="entry name" value="4-HYDROXYBENZOYL-COA THIOESTERASE FAMILY MEMBER"/>
    <property type="match status" value="1"/>
</dbReference>
<dbReference type="Proteomes" id="UP001139031">
    <property type="component" value="Unassembled WGS sequence"/>
</dbReference>
<dbReference type="SUPFAM" id="SSF54637">
    <property type="entry name" value="Thioesterase/thiol ester dehydrase-isomerase"/>
    <property type="match status" value="1"/>
</dbReference>
<organism evidence="1 2">
    <name type="scientific">Nannocystis pusilla</name>
    <dbReference type="NCBI Taxonomy" id="889268"/>
    <lineage>
        <taxon>Bacteria</taxon>
        <taxon>Pseudomonadati</taxon>
        <taxon>Myxococcota</taxon>
        <taxon>Polyangia</taxon>
        <taxon>Nannocystales</taxon>
        <taxon>Nannocystaceae</taxon>
        <taxon>Nannocystis</taxon>
    </lineage>
</organism>
<evidence type="ECO:0000313" key="2">
    <source>
        <dbReference type="Proteomes" id="UP001139031"/>
    </source>
</evidence>
<name>A0ABS7U3X1_9BACT</name>
<dbReference type="Gene3D" id="3.10.129.10">
    <property type="entry name" value="Hotdog Thioesterase"/>
    <property type="match status" value="1"/>
</dbReference>
<gene>
    <name evidence="1" type="ORF">K7C98_38225</name>
</gene>
<dbReference type="InterPro" id="IPR029069">
    <property type="entry name" value="HotDog_dom_sf"/>
</dbReference>
<accession>A0ABS7U3X1</accession>
<dbReference type="EMBL" id="JAIRAU010000056">
    <property type="protein sequence ID" value="MBZ5715106.1"/>
    <property type="molecule type" value="Genomic_DNA"/>
</dbReference>